<organism evidence="3 4">
    <name type="scientific">Brachybacterium sacelli</name>
    <dbReference type="NCBI Taxonomy" id="173364"/>
    <lineage>
        <taxon>Bacteria</taxon>
        <taxon>Bacillati</taxon>
        <taxon>Actinomycetota</taxon>
        <taxon>Actinomycetes</taxon>
        <taxon>Micrococcales</taxon>
        <taxon>Dermabacteraceae</taxon>
        <taxon>Brachybacterium</taxon>
    </lineage>
</organism>
<keyword evidence="2" id="KW-1133">Transmembrane helix</keyword>
<comment type="caution">
    <text evidence="3">The sequence shown here is derived from an EMBL/GenBank/DDBJ whole genome shotgun (WGS) entry which is preliminary data.</text>
</comment>
<keyword evidence="4" id="KW-1185">Reference proteome</keyword>
<proteinExistence type="predicted"/>
<dbReference type="Pfam" id="PF11239">
    <property type="entry name" value="DUF3040"/>
    <property type="match status" value="1"/>
</dbReference>
<protein>
    <recommendedName>
        <fullName evidence="5">DUF3040 domain-containing protein</fullName>
    </recommendedName>
</protein>
<evidence type="ECO:0000313" key="4">
    <source>
        <dbReference type="Proteomes" id="UP001519290"/>
    </source>
</evidence>
<dbReference type="EMBL" id="JAGIOD010000001">
    <property type="protein sequence ID" value="MBP2382186.1"/>
    <property type="molecule type" value="Genomic_DNA"/>
</dbReference>
<reference evidence="3 4" key="1">
    <citation type="submission" date="2021-03" db="EMBL/GenBank/DDBJ databases">
        <title>Sequencing the genomes of 1000 actinobacteria strains.</title>
        <authorList>
            <person name="Klenk H.-P."/>
        </authorList>
    </citation>
    <scope>NUCLEOTIDE SEQUENCE [LARGE SCALE GENOMIC DNA]</scope>
    <source>
        <strain evidence="3 4">DSM 14566</strain>
    </source>
</reference>
<name>A0ABS4X1C8_9MICO</name>
<feature type="compositionally biased region" description="Low complexity" evidence="1">
    <location>
        <begin position="86"/>
        <end position="95"/>
    </location>
</feature>
<keyword evidence="2" id="KW-0472">Membrane</keyword>
<evidence type="ECO:0008006" key="5">
    <source>
        <dbReference type="Google" id="ProtNLM"/>
    </source>
</evidence>
<feature type="region of interest" description="Disordered" evidence="1">
    <location>
        <begin position="85"/>
        <end position="136"/>
    </location>
</feature>
<feature type="compositionally biased region" description="Basic and acidic residues" evidence="1">
    <location>
        <begin position="120"/>
        <end position="136"/>
    </location>
</feature>
<dbReference type="InterPro" id="IPR021401">
    <property type="entry name" value="DUF3040"/>
</dbReference>
<evidence type="ECO:0000313" key="3">
    <source>
        <dbReference type="EMBL" id="MBP2382186.1"/>
    </source>
</evidence>
<feature type="transmembrane region" description="Helical" evidence="2">
    <location>
        <begin position="42"/>
        <end position="60"/>
    </location>
</feature>
<feature type="compositionally biased region" description="Gly residues" evidence="1">
    <location>
        <begin position="96"/>
        <end position="105"/>
    </location>
</feature>
<dbReference type="RefSeq" id="WP_209901872.1">
    <property type="nucleotide sequence ID" value="NZ_BAAAJW010000003.1"/>
</dbReference>
<feature type="transmembrane region" description="Helical" evidence="2">
    <location>
        <begin position="66"/>
        <end position="84"/>
    </location>
</feature>
<keyword evidence="2" id="KW-0812">Transmembrane</keyword>
<accession>A0ABS4X1C8</accession>
<gene>
    <name evidence="3" type="ORF">JOF43_002143</name>
</gene>
<evidence type="ECO:0000256" key="2">
    <source>
        <dbReference type="SAM" id="Phobius"/>
    </source>
</evidence>
<dbReference type="Proteomes" id="UP001519290">
    <property type="component" value="Unassembled WGS sequence"/>
</dbReference>
<sequence>MPLSDHEQKMLDEMERQLFADDPRLARAFAPGRNRRRSGRRIAIGLGGVVVGLGVLILAVSLPAVWLGVIAFLGMLAGAVFAVTTPSSSAQQGPSESGGGGGGSGPSTPRNDDGGGTFMRKLEARWEKRSGDDPRV</sequence>
<evidence type="ECO:0000256" key="1">
    <source>
        <dbReference type="SAM" id="MobiDB-lite"/>
    </source>
</evidence>